<keyword evidence="1" id="KW-0812">Transmembrane</keyword>
<proteinExistence type="predicted"/>
<accession>A0A974H3C0</accession>
<dbReference type="Proteomes" id="UP000694892">
    <property type="component" value="Chromosome 9_10L"/>
</dbReference>
<organism evidence="2 3">
    <name type="scientific">Xenopus laevis</name>
    <name type="common">African clawed frog</name>
    <dbReference type="NCBI Taxonomy" id="8355"/>
    <lineage>
        <taxon>Eukaryota</taxon>
        <taxon>Metazoa</taxon>
        <taxon>Chordata</taxon>
        <taxon>Craniata</taxon>
        <taxon>Vertebrata</taxon>
        <taxon>Euteleostomi</taxon>
        <taxon>Amphibia</taxon>
        <taxon>Batrachia</taxon>
        <taxon>Anura</taxon>
        <taxon>Pipoidea</taxon>
        <taxon>Pipidae</taxon>
        <taxon>Xenopodinae</taxon>
        <taxon>Xenopus</taxon>
        <taxon>Xenopus</taxon>
    </lineage>
</organism>
<evidence type="ECO:0000256" key="1">
    <source>
        <dbReference type="SAM" id="Phobius"/>
    </source>
</evidence>
<protein>
    <submittedName>
        <fullName evidence="2">Uncharacterized protein</fullName>
    </submittedName>
</protein>
<dbReference type="EMBL" id="CM004482">
    <property type="protein sequence ID" value="OCT63439.1"/>
    <property type="molecule type" value="Genomic_DNA"/>
</dbReference>
<evidence type="ECO:0000313" key="3">
    <source>
        <dbReference type="Proteomes" id="UP000694892"/>
    </source>
</evidence>
<keyword evidence="1" id="KW-1133">Transmembrane helix</keyword>
<evidence type="ECO:0000313" key="2">
    <source>
        <dbReference type="EMBL" id="OCT63439.1"/>
    </source>
</evidence>
<reference evidence="3" key="1">
    <citation type="journal article" date="2016" name="Nature">
        <title>Genome evolution in the allotetraploid frog Xenopus laevis.</title>
        <authorList>
            <person name="Session A.M."/>
            <person name="Uno Y."/>
            <person name="Kwon T."/>
            <person name="Chapman J.A."/>
            <person name="Toyoda A."/>
            <person name="Takahashi S."/>
            <person name="Fukui A."/>
            <person name="Hikosaka A."/>
            <person name="Suzuki A."/>
            <person name="Kondo M."/>
            <person name="van Heeringen S.J."/>
            <person name="Quigley I."/>
            <person name="Heinz S."/>
            <person name="Ogino H."/>
            <person name="Ochi H."/>
            <person name="Hellsten U."/>
            <person name="Lyons J.B."/>
            <person name="Simakov O."/>
            <person name="Putnam N."/>
            <person name="Stites J."/>
            <person name="Kuroki Y."/>
            <person name="Tanaka T."/>
            <person name="Michiue T."/>
            <person name="Watanabe M."/>
            <person name="Bogdanovic O."/>
            <person name="Lister R."/>
            <person name="Georgiou G."/>
            <person name="Paranjpe S.S."/>
            <person name="van Kruijsbergen I."/>
            <person name="Shu S."/>
            <person name="Carlson J."/>
            <person name="Kinoshita T."/>
            <person name="Ohta Y."/>
            <person name="Mawaribuchi S."/>
            <person name="Jenkins J."/>
            <person name="Grimwood J."/>
            <person name="Schmutz J."/>
            <person name="Mitros T."/>
            <person name="Mozaffari S.V."/>
            <person name="Suzuki Y."/>
            <person name="Haramoto Y."/>
            <person name="Yamamoto T.S."/>
            <person name="Takagi C."/>
            <person name="Heald R."/>
            <person name="Miller K."/>
            <person name="Haudenschild C."/>
            <person name="Kitzman J."/>
            <person name="Nakayama T."/>
            <person name="Izutsu Y."/>
            <person name="Robert J."/>
            <person name="Fortriede J."/>
            <person name="Burns K."/>
            <person name="Lotay V."/>
            <person name="Karimi K."/>
            <person name="Yasuoka Y."/>
            <person name="Dichmann D.S."/>
            <person name="Flajnik M.F."/>
            <person name="Houston D.W."/>
            <person name="Shendure J."/>
            <person name="DuPasquier L."/>
            <person name="Vize P.D."/>
            <person name="Zorn A.M."/>
            <person name="Ito M."/>
            <person name="Marcotte E.M."/>
            <person name="Wallingford J.B."/>
            <person name="Ito Y."/>
            <person name="Asashima M."/>
            <person name="Ueno N."/>
            <person name="Matsuda Y."/>
            <person name="Veenstra G.J."/>
            <person name="Fujiyama A."/>
            <person name="Harland R.M."/>
            <person name="Taira M."/>
            <person name="Rokhsar D.S."/>
        </authorList>
    </citation>
    <scope>NUCLEOTIDE SEQUENCE [LARGE SCALE GENOMIC DNA]</scope>
    <source>
        <strain evidence="3">J</strain>
    </source>
</reference>
<dbReference type="AlphaFoldDB" id="A0A974H3C0"/>
<feature type="transmembrane region" description="Helical" evidence="1">
    <location>
        <begin position="27"/>
        <end position="46"/>
    </location>
</feature>
<keyword evidence="1" id="KW-0472">Membrane</keyword>
<sequence>MPDGPPHLSEFSEHGADCLSMDIYNSFFFFALQLLGLCPILTWVYFCSTAAIITSRSDGIICYHLCICQHDHIILYSVCS</sequence>
<name>A0A974H3C0_XENLA</name>
<gene>
    <name evidence="2" type="ORF">XELAEV_18044535mg</name>
</gene>